<organism evidence="2 3">
    <name type="scientific">Dissophora globulifera</name>
    <dbReference type="NCBI Taxonomy" id="979702"/>
    <lineage>
        <taxon>Eukaryota</taxon>
        <taxon>Fungi</taxon>
        <taxon>Fungi incertae sedis</taxon>
        <taxon>Mucoromycota</taxon>
        <taxon>Mortierellomycotina</taxon>
        <taxon>Mortierellomycetes</taxon>
        <taxon>Mortierellales</taxon>
        <taxon>Mortierellaceae</taxon>
        <taxon>Dissophora</taxon>
    </lineage>
</organism>
<dbReference type="Proteomes" id="UP000738325">
    <property type="component" value="Unassembled WGS sequence"/>
</dbReference>
<evidence type="ECO:0000313" key="2">
    <source>
        <dbReference type="EMBL" id="KAG0322769.1"/>
    </source>
</evidence>
<evidence type="ECO:0000256" key="1">
    <source>
        <dbReference type="SAM" id="SignalP"/>
    </source>
</evidence>
<gene>
    <name evidence="2" type="ORF">BGZ99_003157</name>
</gene>
<comment type="caution">
    <text evidence="2">The sequence shown here is derived from an EMBL/GenBank/DDBJ whole genome shotgun (WGS) entry which is preliminary data.</text>
</comment>
<reference evidence="2" key="1">
    <citation type="journal article" date="2020" name="Fungal Divers.">
        <title>Resolving the Mortierellaceae phylogeny through synthesis of multi-gene phylogenetics and phylogenomics.</title>
        <authorList>
            <person name="Vandepol N."/>
            <person name="Liber J."/>
            <person name="Desiro A."/>
            <person name="Na H."/>
            <person name="Kennedy M."/>
            <person name="Barry K."/>
            <person name="Grigoriev I.V."/>
            <person name="Miller A.N."/>
            <person name="O'Donnell K."/>
            <person name="Stajich J.E."/>
            <person name="Bonito G."/>
        </authorList>
    </citation>
    <scope>NUCLEOTIDE SEQUENCE</scope>
    <source>
        <strain evidence="2">REB-010B</strain>
    </source>
</reference>
<keyword evidence="1" id="KW-0732">Signal</keyword>
<accession>A0A9P6RQQ6</accession>
<feature type="chain" id="PRO_5040337830" description="Effector protein" evidence="1">
    <location>
        <begin position="22"/>
        <end position="172"/>
    </location>
</feature>
<evidence type="ECO:0008006" key="4">
    <source>
        <dbReference type="Google" id="ProtNLM"/>
    </source>
</evidence>
<keyword evidence="3" id="KW-1185">Reference proteome</keyword>
<evidence type="ECO:0000313" key="3">
    <source>
        <dbReference type="Proteomes" id="UP000738325"/>
    </source>
</evidence>
<dbReference type="AlphaFoldDB" id="A0A9P6RQQ6"/>
<dbReference type="EMBL" id="JAAAIP010000202">
    <property type="protein sequence ID" value="KAG0322769.1"/>
    <property type="molecule type" value="Genomic_DNA"/>
</dbReference>
<dbReference type="OrthoDB" id="3044029at2759"/>
<feature type="signal peptide" evidence="1">
    <location>
        <begin position="1"/>
        <end position="21"/>
    </location>
</feature>
<name>A0A9P6RQQ6_9FUNG</name>
<proteinExistence type="predicted"/>
<sequence length="172" mass="18114">MTKILASLLPLAIAFLSVASAKISKRGTSGQVASVQSQSDFCFFLPPMFGGGISQNEDRAVAFCTTPLAKAPGARIFPSGFIQSAHFATGNGYVQVTGRIQGSAYGLSASDGGGQYDRRAPVGASCAGYNYFVNLIEPNNNIYCMRCCNEKKDCNTGKSEYGCEAVISGNYS</sequence>
<protein>
    <recommendedName>
        <fullName evidence="4">Effector protein</fullName>
    </recommendedName>
</protein>